<evidence type="ECO:0000259" key="6">
    <source>
        <dbReference type="Pfam" id="PF00724"/>
    </source>
</evidence>
<dbReference type="PANTHER" id="PTHR22893">
    <property type="entry name" value="NADH OXIDOREDUCTASE-RELATED"/>
    <property type="match status" value="1"/>
</dbReference>
<organism evidence="7">
    <name type="scientific">Pinus taeda</name>
    <name type="common">Loblolly pine</name>
    <dbReference type="NCBI Taxonomy" id="3352"/>
    <lineage>
        <taxon>Eukaryota</taxon>
        <taxon>Viridiplantae</taxon>
        <taxon>Streptophyta</taxon>
        <taxon>Embryophyta</taxon>
        <taxon>Tracheophyta</taxon>
        <taxon>Spermatophyta</taxon>
        <taxon>Pinopsida</taxon>
        <taxon>Pinidae</taxon>
        <taxon>Conifers I</taxon>
        <taxon>Pinales</taxon>
        <taxon>Pinaceae</taxon>
        <taxon>Pinus</taxon>
        <taxon>Pinus subgen. Pinus</taxon>
    </lineage>
</organism>
<dbReference type="InterPro" id="IPR013785">
    <property type="entry name" value="Aldolase_TIM"/>
</dbReference>
<evidence type="ECO:0000313" key="8">
    <source>
        <dbReference type="EMBL" id="AEX11673.1"/>
    </source>
</evidence>
<sequence length="108" mass="12299">KEADLQNAEKTTSQMWSMVRGEYRGALMRSGGYVRESGMEAVSKGYADMISFGRLFISNPDLPLRFAIDAKLNEYDRSTFYSHHQVVGYTDYPYYINPPTAITTPNQI</sequence>
<accession>K7NL01</accession>
<evidence type="ECO:0000256" key="5">
    <source>
        <dbReference type="ARBA" id="ARBA00022857"/>
    </source>
</evidence>
<gene>
    <name evidence="7" type="ORF">0_16508_02</name>
</gene>
<dbReference type="InterPro" id="IPR045247">
    <property type="entry name" value="Oye-like"/>
</dbReference>
<feature type="domain" description="NADH:flavin oxidoreductase/NADH oxidase N-terminal" evidence="6">
    <location>
        <begin position="12"/>
        <end position="67"/>
    </location>
</feature>
<dbReference type="Gene3D" id="3.20.20.70">
    <property type="entry name" value="Aldolase class I"/>
    <property type="match status" value="1"/>
</dbReference>
<dbReference type="EMBL" id="JQ017762">
    <property type="protein sequence ID" value="AEX11673.1"/>
    <property type="molecule type" value="Genomic_DNA"/>
</dbReference>
<dbReference type="InterPro" id="IPR001155">
    <property type="entry name" value="OxRdtase_FMN_N"/>
</dbReference>
<dbReference type="EMBL" id="JQ017760">
    <property type="protein sequence ID" value="AEX11671.1"/>
    <property type="molecule type" value="Genomic_DNA"/>
</dbReference>
<dbReference type="AlphaFoldDB" id="K7NL01"/>
<keyword evidence="5" id="KW-0521">NADP</keyword>
<keyword evidence="3" id="KW-0285">Flavoprotein</keyword>
<comment type="similarity">
    <text evidence="2">Belongs to the NADH:flavin oxidoreductase/NADH oxidase family.</text>
</comment>
<proteinExistence type="inferred from homology"/>
<evidence type="ECO:0000256" key="3">
    <source>
        <dbReference type="ARBA" id="ARBA00022630"/>
    </source>
</evidence>
<dbReference type="Pfam" id="PF00724">
    <property type="entry name" value="Oxidored_FMN"/>
    <property type="match status" value="1"/>
</dbReference>
<dbReference type="SUPFAM" id="SSF51395">
    <property type="entry name" value="FMN-linked oxidoreductases"/>
    <property type="match status" value="1"/>
</dbReference>
<evidence type="ECO:0000256" key="4">
    <source>
        <dbReference type="ARBA" id="ARBA00022643"/>
    </source>
</evidence>
<protein>
    <recommendedName>
        <fullName evidence="6">NADH:flavin oxidoreductase/NADH oxidase N-terminal domain-containing protein</fullName>
    </recommendedName>
</protein>
<evidence type="ECO:0000313" key="7">
    <source>
        <dbReference type="EMBL" id="AEX11671.1"/>
    </source>
</evidence>
<evidence type="ECO:0000256" key="2">
    <source>
        <dbReference type="ARBA" id="ARBA00005979"/>
    </source>
</evidence>
<dbReference type="GO" id="GO:0010181">
    <property type="term" value="F:FMN binding"/>
    <property type="evidence" value="ECO:0007669"/>
    <property type="project" value="InterPro"/>
</dbReference>
<comment type="cofactor">
    <cofactor evidence="1">
        <name>FMN</name>
        <dbReference type="ChEBI" id="CHEBI:58210"/>
    </cofactor>
</comment>
<keyword evidence="4" id="KW-0288">FMN</keyword>
<dbReference type="PANTHER" id="PTHR22893:SF112">
    <property type="entry name" value="12-OXOPHYTODIENOATE REDUCTASE 3"/>
    <property type="match status" value="1"/>
</dbReference>
<dbReference type="GO" id="GO:0016491">
    <property type="term" value="F:oxidoreductase activity"/>
    <property type="evidence" value="ECO:0007669"/>
    <property type="project" value="InterPro"/>
</dbReference>
<reference evidence="7" key="1">
    <citation type="submission" date="2011-11" db="EMBL/GenBank/DDBJ databases">
        <title>Nucleotide Diversity and Divergence in the Loblolly Pine Gene Space.</title>
        <authorList>
            <person name="Neale D.B."/>
            <person name="Wegrzyn J.L."/>
            <person name="Lee J.M."/>
            <person name="Eckert A.J."/>
            <person name="Liechty J.D."/>
            <person name="Stevens K.A."/>
            <person name="Langley C.H."/>
        </authorList>
    </citation>
    <scope>NUCLEOTIDE SEQUENCE</scope>
    <source>
        <strain evidence="7">601</strain>
        <strain evidence="8">604</strain>
        <tissue evidence="7">Megagametophyte</tissue>
    </source>
</reference>
<evidence type="ECO:0000256" key="1">
    <source>
        <dbReference type="ARBA" id="ARBA00001917"/>
    </source>
</evidence>
<name>K7NL01_PINTA</name>
<feature type="non-terminal residue" evidence="7">
    <location>
        <position position="1"/>
    </location>
</feature>